<keyword evidence="7" id="KW-0432">Leucine biosynthesis</keyword>
<dbReference type="InterPro" id="IPR015928">
    <property type="entry name" value="Aconitase/3IPM_dehydase_swvl"/>
</dbReference>
<evidence type="ECO:0000256" key="4">
    <source>
        <dbReference type="ARBA" id="ARBA00009845"/>
    </source>
</evidence>
<comment type="catalytic activity">
    <reaction evidence="1">
        <text>(2R,3S)-3-isopropylmalate = (2S)-2-isopropylmalate</text>
        <dbReference type="Rhea" id="RHEA:32287"/>
        <dbReference type="ChEBI" id="CHEBI:1178"/>
        <dbReference type="ChEBI" id="CHEBI:35121"/>
        <dbReference type="EC" id="4.2.1.33"/>
    </reaction>
</comment>
<dbReference type="Proteomes" id="UP000606490">
    <property type="component" value="Unassembled WGS sequence"/>
</dbReference>
<evidence type="ECO:0000256" key="7">
    <source>
        <dbReference type="ARBA" id="ARBA00022430"/>
    </source>
</evidence>
<evidence type="ECO:0000313" key="12">
    <source>
        <dbReference type="EMBL" id="MBL6455586.1"/>
    </source>
</evidence>
<sequence>MEPFQRLDAVALPMPRPNIDTDQITPARFLHKPRSDNHGAYLFHDVRRGPDGGMDPDFVLNRPDYAEAKVIVAEHNFACGSSRENAVWGLYDHGFRAAIAPSFGDIFSSNALKNGLLPVRLPEDVVAGLLAQLQDQPGARVQVDLEAQTVTLPDGSVHRFEIDPFARHCLLNGIDELDYTRTLSPEIDAFMNRYGHENR</sequence>
<dbReference type="Pfam" id="PF00694">
    <property type="entry name" value="Aconitase_C"/>
    <property type="match status" value="1"/>
</dbReference>
<evidence type="ECO:0000256" key="6">
    <source>
        <dbReference type="ARBA" id="ARBA00011998"/>
    </source>
</evidence>
<feature type="domain" description="Aconitase A/isopropylmalate dehydratase small subunit swivel" evidence="11">
    <location>
        <begin position="1"/>
        <end position="123"/>
    </location>
</feature>
<reference evidence="12 13" key="1">
    <citation type="submission" date="2021-01" db="EMBL/GenBank/DDBJ databases">
        <title>Belnapia mucosa sp. nov. and Belnapia arida sp. nov., isolated from the Tabernas Desert (Almeria, Spain).</title>
        <authorList>
            <person name="Molina-Menor E."/>
            <person name="Vidal-Verdu A."/>
            <person name="Calonge A."/>
            <person name="Satari L."/>
            <person name="Pereto Magraner J."/>
            <person name="Porcar Miralles M."/>
        </authorList>
    </citation>
    <scope>NUCLEOTIDE SEQUENCE [LARGE SCALE GENOMIC DNA]</scope>
    <source>
        <strain evidence="12 13">T6</strain>
    </source>
</reference>
<dbReference type="InterPro" id="IPR000573">
    <property type="entry name" value="AconitaseA/IPMdHydase_ssu_swvl"/>
</dbReference>
<dbReference type="RefSeq" id="WP_202825318.1">
    <property type="nucleotide sequence ID" value="NZ_JAEUXJ010000003.1"/>
</dbReference>
<dbReference type="PANTHER" id="PTHR43345">
    <property type="entry name" value="3-ISOPROPYLMALATE DEHYDRATASE SMALL SUBUNIT 2-RELATED-RELATED"/>
    <property type="match status" value="1"/>
</dbReference>
<comment type="function">
    <text evidence="2">Catalyzes the isomerization between 2-isopropylmalate and 3-isopropylmalate, via the formation of 2-isopropylmaleate.</text>
</comment>
<dbReference type="EMBL" id="JAEUXJ010000003">
    <property type="protein sequence ID" value="MBL6455586.1"/>
    <property type="molecule type" value="Genomic_DNA"/>
</dbReference>
<dbReference type="GO" id="GO:0003861">
    <property type="term" value="F:3-isopropylmalate dehydratase activity"/>
    <property type="evidence" value="ECO:0007669"/>
    <property type="project" value="UniProtKB-EC"/>
</dbReference>
<evidence type="ECO:0000313" key="13">
    <source>
        <dbReference type="Proteomes" id="UP000606490"/>
    </source>
</evidence>
<organism evidence="12 13">
    <name type="scientific">Belnapia mucosa</name>
    <dbReference type="NCBI Taxonomy" id="2804532"/>
    <lineage>
        <taxon>Bacteria</taxon>
        <taxon>Pseudomonadati</taxon>
        <taxon>Pseudomonadota</taxon>
        <taxon>Alphaproteobacteria</taxon>
        <taxon>Acetobacterales</taxon>
        <taxon>Roseomonadaceae</taxon>
        <taxon>Belnapia</taxon>
    </lineage>
</organism>
<comment type="pathway">
    <text evidence="3">Amino-acid biosynthesis; L-leucine biosynthesis; L-leucine from 3-methyl-2-oxobutanoate: step 2/4.</text>
</comment>
<dbReference type="CDD" id="cd01577">
    <property type="entry name" value="IPMI_Swivel"/>
    <property type="match status" value="1"/>
</dbReference>
<evidence type="ECO:0000256" key="2">
    <source>
        <dbReference type="ARBA" id="ARBA00002695"/>
    </source>
</evidence>
<protein>
    <recommendedName>
        <fullName evidence="6">3-isopropylmalate dehydratase</fullName>
        <ecNumber evidence="6">4.2.1.33</ecNumber>
    </recommendedName>
</protein>
<comment type="similarity">
    <text evidence="4">Belongs to the LeuD family. LeuD type 1 subfamily.</text>
</comment>
<evidence type="ECO:0000256" key="1">
    <source>
        <dbReference type="ARBA" id="ARBA00000491"/>
    </source>
</evidence>
<keyword evidence="9 12" id="KW-0456">Lyase</keyword>
<dbReference type="InterPro" id="IPR004431">
    <property type="entry name" value="3-IsopropMal_deHydase_ssu"/>
</dbReference>
<evidence type="ECO:0000256" key="5">
    <source>
        <dbReference type="ARBA" id="ARBA00011271"/>
    </source>
</evidence>
<keyword evidence="8" id="KW-0028">Amino-acid biosynthesis</keyword>
<evidence type="ECO:0000256" key="3">
    <source>
        <dbReference type="ARBA" id="ARBA00004729"/>
    </source>
</evidence>
<accession>A0ABS1V385</accession>
<name>A0ABS1V385_9PROT</name>
<evidence type="ECO:0000259" key="11">
    <source>
        <dbReference type="Pfam" id="PF00694"/>
    </source>
</evidence>
<evidence type="ECO:0000256" key="10">
    <source>
        <dbReference type="ARBA" id="ARBA00023304"/>
    </source>
</evidence>
<comment type="subunit">
    <text evidence="5">Heterodimer of LeuC and LeuD.</text>
</comment>
<dbReference type="InterPro" id="IPR050075">
    <property type="entry name" value="LeuD"/>
</dbReference>
<evidence type="ECO:0000256" key="9">
    <source>
        <dbReference type="ARBA" id="ARBA00023239"/>
    </source>
</evidence>
<dbReference type="EC" id="4.2.1.33" evidence="6"/>
<dbReference type="NCBIfam" id="TIGR00171">
    <property type="entry name" value="leuD"/>
    <property type="match status" value="1"/>
</dbReference>
<gene>
    <name evidence="12" type="primary">leuD</name>
    <name evidence="12" type="ORF">JMJ55_09650</name>
</gene>
<dbReference type="SUPFAM" id="SSF52016">
    <property type="entry name" value="LeuD/IlvD-like"/>
    <property type="match status" value="1"/>
</dbReference>
<keyword evidence="13" id="KW-1185">Reference proteome</keyword>
<comment type="caution">
    <text evidence="12">The sequence shown here is derived from an EMBL/GenBank/DDBJ whole genome shotgun (WGS) entry which is preliminary data.</text>
</comment>
<dbReference type="PANTHER" id="PTHR43345:SF5">
    <property type="entry name" value="3-ISOPROPYLMALATE DEHYDRATASE SMALL SUBUNIT"/>
    <property type="match status" value="1"/>
</dbReference>
<dbReference type="InterPro" id="IPR033940">
    <property type="entry name" value="IPMI_Swivel"/>
</dbReference>
<proteinExistence type="inferred from homology"/>
<dbReference type="NCBIfam" id="NF002458">
    <property type="entry name" value="PRK01641.1"/>
    <property type="match status" value="1"/>
</dbReference>
<evidence type="ECO:0000256" key="8">
    <source>
        <dbReference type="ARBA" id="ARBA00022605"/>
    </source>
</evidence>
<dbReference type="Gene3D" id="3.20.19.10">
    <property type="entry name" value="Aconitase, domain 4"/>
    <property type="match status" value="1"/>
</dbReference>
<keyword evidence="10" id="KW-0100">Branched-chain amino acid biosynthesis</keyword>